<name>A0A8J6N025_9DELT</name>
<organism evidence="1 2">
    <name type="scientific">Candidatus Desulfacyla euxinica</name>
    <dbReference type="NCBI Taxonomy" id="2841693"/>
    <lineage>
        <taxon>Bacteria</taxon>
        <taxon>Deltaproteobacteria</taxon>
        <taxon>Candidatus Desulfacyla</taxon>
    </lineage>
</organism>
<protein>
    <submittedName>
        <fullName evidence="1">DUF3795 domain-containing protein</fullName>
    </submittedName>
</protein>
<evidence type="ECO:0000313" key="1">
    <source>
        <dbReference type="EMBL" id="MBC8176729.1"/>
    </source>
</evidence>
<dbReference type="EMBL" id="JACNJD010000158">
    <property type="protein sequence ID" value="MBC8176729.1"/>
    <property type="molecule type" value="Genomic_DNA"/>
</dbReference>
<gene>
    <name evidence="1" type="ORF">H8E19_04940</name>
</gene>
<reference evidence="1 2" key="1">
    <citation type="submission" date="2020-08" db="EMBL/GenBank/DDBJ databases">
        <title>Bridging the membrane lipid divide: bacteria of the FCB group superphylum have the potential to synthesize archaeal ether lipids.</title>
        <authorList>
            <person name="Villanueva L."/>
            <person name="Von Meijenfeldt F.A.B."/>
            <person name="Westbye A.B."/>
            <person name="Yadav S."/>
            <person name="Hopmans E.C."/>
            <person name="Dutilh B.E."/>
            <person name="Sinninghe Damste J.S."/>
        </authorList>
    </citation>
    <scope>NUCLEOTIDE SEQUENCE [LARGE SCALE GENOMIC DNA]</scope>
    <source>
        <strain evidence="1">NIOZ-UU27</strain>
    </source>
</reference>
<evidence type="ECO:0000313" key="2">
    <source>
        <dbReference type="Proteomes" id="UP000650524"/>
    </source>
</evidence>
<accession>A0A8J6N025</accession>
<comment type="caution">
    <text evidence="1">The sequence shown here is derived from an EMBL/GenBank/DDBJ whole genome shotgun (WGS) entry which is preliminary data.</text>
</comment>
<dbReference type="Proteomes" id="UP000650524">
    <property type="component" value="Unassembled WGS sequence"/>
</dbReference>
<dbReference type="InterPro" id="IPR024227">
    <property type="entry name" value="DUF3795"/>
</dbReference>
<proteinExistence type="predicted"/>
<dbReference type="Pfam" id="PF12675">
    <property type="entry name" value="DUF3795"/>
    <property type="match status" value="1"/>
</dbReference>
<dbReference type="AlphaFoldDB" id="A0A8J6N025"/>
<sequence>MKINPDFVAPCGLYCGVCAIYIAHRDNNQKLKEGLVNLYKGEVPGKGTLPGSETLSAEDIRCNGCLSDDQFMHCKQCEIRTCTKEKGYTGCHQCEEFPCQYIDDFSMAVGKKVILRAIPYWREVGTEKWIQDEEARYICPECGNKVFRGVIKCNRCKTKLDLD</sequence>